<feature type="active site" evidence="8">
    <location>
        <position position="716"/>
    </location>
</feature>
<dbReference type="STRING" id="264951.A0A443HLP8"/>
<feature type="compositionally biased region" description="Polar residues" evidence="10">
    <location>
        <begin position="1111"/>
        <end position="1122"/>
    </location>
</feature>
<dbReference type="GO" id="GO:0032259">
    <property type="term" value="P:methylation"/>
    <property type="evidence" value="ECO:0007669"/>
    <property type="project" value="UniProtKB-KW"/>
</dbReference>
<dbReference type="Gene3D" id="3.90.120.10">
    <property type="entry name" value="DNA Methylase, subunit A, domain 2"/>
    <property type="match status" value="1"/>
</dbReference>
<dbReference type="InterPro" id="IPR050390">
    <property type="entry name" value="C5-Methyltransferase"/>
</dbReference>
<accession>A0A443HLP8</accession>
<evidence type="ECO:0000313" key="12">
    <source>
        <dbReference type="EMBL" id="RWQ92728.1"/>
    </source>
</evidence>
<name>A0A443HLP8_BYSSP</name>
<evidence type="ECO:0000256" key="2">
    <source>
        <dbReference type="ARBA" id="ARBA00011975"/>
    </source>
</evidence>
<dbReference type="PANTHER" id="PTHR10629:SF54">
    <property type="entry name" value="DNA METHYLTRANSFERASE DIM-2"/>
    <property type="match status" value="1"/>
</dbReference>
<dbReference type="Proteomes" id="UP000283841">
    <property type="component" value="Unassembled WGS sequence"/>
</dbReference>
<comment type="caution">
    <text evidence="12">The sequence shown here is derived from an EMBL/GenBank/DDBJ whole genome shotgun (WGS) entry which is preliminary data.</text>
</comment>
<dbReference type="VEuPathDB" id="FungiDB:C8Q69DRAFT_478265"/>
<dbReference type="Pfam" id="PF25423">
    <property type="entry name" value="DUF7893"/>
    <property type="match status" value="1"/>
</dbReference>
<evidence type="ECO:0000256" key="4">
    <source>
        <dbReference type="ARBA" id="ARBA00022679"/>
    </source>
</evidence>
<keyword evidence="3 8" id="KW-0489">Methyltransferase</keyword>
<dbReference type="InterPro" id="IPR001025">
    <property type="entry name" value="BAH_dom"/>
</dbReference>
<keyword evidence="4 8" id="KW-0808">Transferase</keyword>
<dbReference type="PROSITE" id="PS51038">
    <property type="entry name" value="BAH"/>
    <property type="match status" value="1"/>
</dbReference>
<dbReference type="PROSITE" id="PS51679">
    <property type="entry name" value="SAM_MT_C5"/>
    <property type="match status" value="1"/>
</dbReference>
<dbReference type="PANTHER" id="PTHR10629">
    <property type="entry name" value="CYTOSINE-SPECIFIC METHYLTRANSFERASE"/>
    <property type="match status" value="1"/>
</dbReference>
<dbReference type="EC" id="2.1.1.37" evidence="2"/>
<dbReference type="EMBL" id="RCNU01000012">
    <property type="protein sequence ID" value="RWQ92728.1"/>
    <property type="molecule type" value="Genomic_DNA"/>
</dbReference>
<evidence type="ECO:0000256" key="3">
    <source>
        <dbReference type="ARBA" id="ARBA00022603"/>
    </source>
</evidence>
<dbReference type="GO" id="GO:0003682">
    <property type="term" value="F:chromatin binding"/>
    <property type="evidence" value="ECO:0007669"/>
    <property type="project" value="InterPro"/>
</dbReference>
<sequence length="1166" mass="132046">MNADESADDTEGYSQRFREGNSRYEVLRGINLPPISFPLSQYVGWGPPLPLIEETDALNILLGDSSTKKETYGGDEFLSVDLDQFSVYRDSNYFGGDELTSLHEVALRQGNTKFFFDGILNLKGERRMFLRRVPFEYVSIGGYEKVEQHTVGSDIWIQSVHGKRKGDIWYHLSGPSPEYRPYYEIFLWLTDLGKHLLDFLAEHDTVTLNDFKSGFADWLQQVHSSDTSFQNWFCQFGKPDFRSAVIAYGEYLFKQAVDIDRKYENSILWQEIGLTEPIIKEQSQRAKGTVVTPYVYRCFQNMEWGEQLQVSQPTPTVLLKQQERMRELGFESSKPDFKFKPCGGGLYSAPVPHKAFEVRPGDVISVERDEQTVWKTSSNDDLWYSFVQGIRQHQNGTIWLDVIWLYRPSDTVCANMTYPHLNELFMSDHCNCGDHKIRNTEVVGKVDVRFFSSVAREGAPFFVRQTYHTDDEVFLTLKEEDFYCSHRKKYSGLGDSGRETYHPGDTVLVDTGSKLEPVEIISCSGKNLRVRELLQRKGGDRNELVYTDRTRSSHIGHVQRRCHVRFYSEYERNNGLIPPPYCRQGNGDAFFIICREVTSPEGISSLQPLEISSLPASLTQGFDPKAPVVQLRALSIFSGGGSFDRGLEEGGAVMNEWAVEWSKEAMLTYRANLRHPGAKLFWGSVDDFLDQSLKGKESNIVARVGEVDFISAGSPCQGYALTNNFKQNQTALRNCSMIASVAAFIDHLRPKYAVLENVTAMAKRSEKNPLSQMLCALIGMGYQARILNLDAWSFGAPQSRSRLFIFVAAPGLKLPEHPALTHSHPPRTTNRSLGEAANGLPFGRRRFETPVFDFVTAAEGTRDLPRLATAKCMTISDPDMRTAQKPTCYEQTLIELVPKAPWTQGLETSVLRGWMAKPQTEAFCKRRRAWAKKEASSYGRVHPNGLFPTIVTRVNPACAFTGRIVHWEEDRLLTVKEARRAQGIPDDEILIGSATKQWKIIGNSVARQVALSLGMTLREACLENERMTAATSNVVTSDNPTKSIINKYEDNLIDRRDSSAPIPASQDAFPSEKQSRRRRILRSETSTQETIHRVTTTITDRFLGSGDATPSILSDSSSTVINSEHESERMLESSRKRLHEVRVSTSRSQKRRRTSRYVVLDSDDEQ</sequence>
<evidence type="ECO:0000256" key="8">
    <source>
        <dbReference type="PROSITE-ProRule" id="PRU01016"/>
    </source>
</evidence>
<dbReference type="GO" id="GO:0003677">
    <property type="term" value="F:DNA binding"/>
    <property type="evidence" value="ECO:0007669"/>
    <property type="project" value="UniProtKB-KW"/>
</dbReference>
<feature type="compositionally biased region" description="Basic and acidic residues" evidence="10">
    <location>
        <begin position="1123"/>
        <end position="1135"/>
    </location>
</feature>
<dbReference type="InterPro" id="IPR057215">
    <property type="entry name" value="DUF7893"/>
</dbReference>
<reference evidence="12 13" key="1">
    <citation type="journal article" date="2018" name="Front. Microbiol.">
        <title>Genomic and genetic insights into a cosmopolitan fungus, Paecilomyces variotii (Eurotiales).</title>
        <authorList>
            <person name="Urquhart A.S."/>
            <person name="Mondo S.J."/>
            <person name="Makela M.R."/>
            <person name="Hane J.K."/>
            <person name="Wiebenga A."/>
            <person name="He G."/>
            <person name="Mihaltcheva S."/>
            <person name="Pangilinan J."/>
            <person name="Lipzen A."/>
            <person name="Barry K."/>
            <person name="de Vries R.P."/>
            <person name="Grigoriev I.V."/>
            <person name="Idnurm A."/>
        </authorList>
    </citation>
    <scope>NUCLEOTIDE SEQUENCE [LARGE SCALE GENOMIC DNA]</scope>
    <source>
        <strain evidence="12 13">CBS 101075</strain>
    </source>
</reference>
<comment type="subcellular location">
    <subcellularLocation>
        <location evidence="1">Nucleus</location>
    </subcellularLocation>
</comment>
<evidence type="ECO:0000256" key="6">
    <source>
        <dbReference type="ARBA" id="ARBA00023125"/>
    </source>
</evidence>
<evidence type="ECO:0000256" key="7">
    <source>
        <dbReference type="ARBA" id="ARBA00023242"/>
    </source>
</evidence>
<keyword evidence="6" id="KW-0238">DNA-binding</keyword>
<dbReference type="Pfam" id="PF00145">
    <property type="entry name" value="DNA_methylase"/>
    <property type="match status" value="1"/>
</dbReference>
<feature type="region of interest" description="Disordered" evidence="10">
    <location>
        <begin position="1102"/>
        <end position="1166"/>
    </location>
</feature>
<feature type="region of interest" description="Disordered" evidence="10">
    <location>
        <begin position="1057"/>
        <end position="1089"/>
    </location>
</feature>
<dbReference type="GO" id="GO:0003886">
    <property type="term" value="F:DNA (cytosine-5-)-methyltransferase activity"/>
    <property type="evidence" value="ECO:0007669"/>
    <property type="project" value="UniProtKB-EC"/>
</dbReference>
<keyword evidence="5 8" id="KW-0949">S-adenosyl-L-methionine</keyword>
<evidence type="ECO:0000256" key="9">
    <source>
        <dbReference type="RuleBase" id="RU000416"/>
    </source>
</evidence>
<organism evidence="12 13">
    <name type="scientific">Byssochlamys spectabilis</name>
    <name type="common">Paecilomyces variotii</name>
    <dbReference type="NCBI Taxonomy" id="264951"/>
    <lineage>
        <taxon>Eukaryota</taxon>
        <taxon>Fungi</taxon>
        <taxon>Dikarya</taxon>
        <taxon>Ascomycota</taxon>
        <taxon>Pezizomycotina</taxon>
        <taxon>Eurotiomycetes</taxon>
        <taxon>Eurotiomycetidae</taxon>
        <taxon>Eurotiales</taxon>
        <taxon>Thermoascaceae</taxon>
        <taxon>Paecilomyces</taxon>
    </lineage>
</organism>
<dbReference type="Gene3D" id="2.30.30.490">
    <property type="match status" value="1"/>
</dbReference>
<gene>
    <name evidence="12" type="ORF">C8Q69DRAFT_478265</name>
</gene>
<dbReference type="SUPFAM" id="SSF53335">
    <property type="entry name" value="S-adenosyl-L-methionine-dependent methyltransferases"/>
    <property type="match status" value="1"/>
</dbReference>
<dbReference type="RefSeq" id="XP_028482373.1">
    <property type="nucleotide sequence ID" value="XM_028631372.1"/>
</dbReference>
<evidence type="ECO:0000313" key="13">
    <source>
        <dbReference type="Proteomes" id="UP000283841"/>
    </source>
</evidence>
<evidence type="ECO:0000256" key="10">
    <source>
        <dbReference type="SAM" id="MobiDB-lite"/>
    </source>
</evidence>
<evidence type="ECO:0000256" key="5">
    <source>
        <dbReference type="ARBA" id="ARBA00022691"/>
    </source>
</evidence>
<dbReference type="Gene3D" id="3.40.50.150">
    <property type="entry name" value="Vaccinia Virus protein VP39"/>
    <property type="match status" value="1"/>
</dbReference>
<evidence type="ECO:0000259" key="11">
    <source>
        <dbReference type="PROSITE" id="PS51038"/>
    </source>
</evidence>
<dbReference type="GeneID" id="39600649"/>
<dbReference type="GO" id="GO:0005634">
    <property type="term" value="C:nucleus"/>
    <property type="evidence" value="ECO:0007669"/>
    <property type="project" value="UniProtKB-SubCell"/>
</dbReference>
<proteinExistence type="inferred from homology"/>
<dbReference type="NCBIfam" id="TIGR00675">
    <property type="entry name" value="dcm"/>
    <property type="match status" value="1"/>
</dbReference>
<keyword evidence="7" id="KW-0539">Nucleus</keyword>
<dbReference type="AlphaFoldDB" id="A0A443HLP8"/>
<dbReference type="PRINTS" id="PR00105">
    <property type="entry name" value="C5METTRFRASE"/>
</dbReference>
<dbReference type="InterPro" id="IPR029063">
    <property type="entry name" value="SAM-dependent_MTases_sf"/>
</dbReference>
<dbReference type="GO" id="GO:0044027">
    <property type="term" value="P:negative regulation of gene expression via chromosomal CpG island methylation"/>
    <property type="evidence" value="ECO:0007669"/>
    <property type="project" value="TreeGrafter"/>
</dbReference>
<keyword evidence="13" id="KW-1185">Reference proteome</keyword>
<comment type="similarity">
    <text evidence="8 9">Belongs to the class I-like SAM-binding methyltransferase superfamily. C5-methyltransferase family.</text>
</comment>
<evidence type="ECO:0000256" key="1">
    <source>
        <dbReference type="ARBA" id="ARBA00004123"/>
    </source>
</evidence>
<dbReference type="InterPro" id="IPR043151">
    <property type="entry name" value="BAH_sf"/>
</dbReference>
<feature type="domain" description="BAH" evidence="11">
    <location>
        <begin position="356"/>
        <end position="478"/>
    </location>
</feature>
<protein>
    <recommendedName>
        <fullName evidence="2">DNA (cytosine-5-)-methyltransferase</fullName>
        <ecNumber evidence="2">2.1.1.37</ecNumber>
    </recommendedName>
</protein>
<dbReference type="InterPro" id="IPR001525">
    <property type="entry name" value="C5_MeTfrase"/>
</dbReference>